<dbReference type="Pfam" id="PF07883">
    <property type="entry name" value="Cupin_2"/>
    <property type="match status" value="1"/>
</dbReference>
<feature type="compositionally biased region" description="Acidic residues" evidence="1">
    <location>
        <begin position="79"/>
        <end position="94"/>
    </location>
</feature>
<sequence>MRKVITAEKPDGRSYVQSDDVVGTTSFGSMDLEHLWRADSPPTVPAGGEAPPAMSFPPPGGVWVLTWTVPPGATGERPENDEAENGEAENGEAENGERPGFHVTDSVDVNLVLSGSVVLELDDGEVALTAGDLVVVNGTRHAWRNDSAEAVRVLSTIIGAARADSAG</sequence>
<dbReference type="SUPFAM" id="SSF51182">
    <property type="entry name" value="RmlC-like cupins"/>
    <property type="match status" value="1"/>
</dbReference>
<dbReference type="InterPro" id="IPR047142">
    <property type="entry name" value="OryJ/VirC-like"/>
</dbReference>
<reference evidence="3" key="1">
    <citation type="submission" date="2019-09" db="EMBL/GenBank/DDBJ databases">
        <authorList>
            <person name="Teo W.F.A."/>
            <person name="Duangmal K."/>
        </authorList>
    </citation>
    <scope>NUCLEOTIDE SEQUENCE [LARGE SCALE GENOMIC DNA]</scope>
    <source>
        <strain evidence="3">K81G1</strain>
    </source>
</reference>
<dbReference type="InterPro" id="IPR014710">
    <property type="entry name" value="RmlC-like_jellyroll"/>
</dbReference>
<evidence type="ECO:0000313" key="4">
    <source>
        <dbReference type="Proteomes" id="UP000319769"/>
    </source>
</evidence>
<evidence type="ECO:0000256" key="1">
    <source>
        <dbReference type="SAM" id="MobiDB-lite"/>
    </source>
</evidence>
<dbReference type="Proteomes" id="UP000319769">
    <property type="component" value="Unassembled WGS sequence"/>
</dbReference>
<dbReference type="InterPro" id="IPR013096">
    <property type="entry name" value="Cupin_2"/>
</dbReference>
<feature type="region of interest" description="Disordered" evidence="1">
    <location>
        <begin position="68"/>
        <end position="102"/>
    </location>
</feature>
<dbReference type="Gene3D" id="2.60.120.10">
    <property type="entry name" value="Jelly Rolls"/>
    <property type="match status" value="1"/>
</dbReference>
<dbReference type="EMBL" id="VMNW02000046">
    <property type="protein sequence ID" value="KAA9156744.1"/>
    <property type="molecule type" value="Genomic_DNA"/>
</dbReference>
<gene>
    <name evidence="3" type="ORF">FPZ12_026595</name>
</gene>
<dbReference type="OrthoDB" id="713485at2"/>
<keyword evidence="4" id="KW-1185">Reference proteome</keyword>
<dbReference type="AlphaFoldDB" id="A0A5N0UWT3"/>
<feature type="domain" description="Cupin type-2" evidence="2">
    <location>
        <begin position="96"/>
        <end position="156"/>
    </location>
</feature>
<name>A0A5N0UWT3_9PSEU</name>
<accession>A0A5N0UWT3</accession>
<dbReference type="PANTHER" id="PTHR36156:SF2">
    <property type="entry name" value="CUPIN TYPE-2 DOMAIN-CONTAINING PROTEIN"/>
    <property type="match status" value="1"/>
</dbReference>
<dbReference type="PANTHER" id="PTHR36156">
    <property type="entry name" value="SLR2101 PROTEIN"/>
    <property type="match status" value="1"/>
</dbReference>
<comment type="caution">
    <text evidence="3">The sequence shown here is derived from an EMBL/GenBank/DDBJ whole genome shotgun (WGS) entry which is preliminary data.</text>
</comment>
<dbReference type="InterPro" id="IPR011051">
    <property type="entry name" value="RmlC_Cupin_sf"/>
</dbReference>
<protein>
    <submittedName>
        <fullName evidence="3">Cupin domain-containing protein</fullName>
    </submittedName>
</protein>
<dbReference type="CDD" id="cd02231">
    <property type="entry name" value="cupin_BLL6423-like"/>
    <property type="match status" value="1"/>
</dbReference>
<dbReference type="RefSeq" id="WP_144753685.1">
    <property type="nucleotide sequence ID" value="NZ_VMNW02000046.1"/>
</dbReference>
<proteinExistence type="predicted"/>
<organism evidence="3 4">
    <name type="scientific">Amycolatopsis acidicola</name>
    <dbReference type="NCBI Taxonomy" id="2596893"/>
    <lineage>
        <taxon>Bacteria</taxon>
        <taxon>Bacillati</taxon>
        <taxon>Actinomycetota</taxon>
        <taxon>Actinomycetes</taxon>
        <taxon>Pseudonocardiales</taxon>
        <taxon>Pseudonocardiaceae</taxon>
        <taxon>Amycolatopsis</taxon>
    </lineage>
</organism>
<evidence type="ECO:0000313" key="3">
    <source>
        <dbReference type="EMBL" id="KAA9156744.1"/>
    </source>
</evidence>
<evidence type="ECO:0000259" key="2">
    <source>
        <dbReference type="Pfam" id="PF07883"/>
    </source>
</evidence>